<feature type="transmembrane region" description="Helical" evidence="8">
    <location>
        <begin position="63"/>
        <end position="84"/>
    </location>
</feature>
<evidence type="ECO:0000256" key="7">
    <source>
        <dbReference type="PIRNR" id="PIRNR002744"/>
    </source>
</evidence>
<dbReference type="Gene3D" id="1.10.4160.10">
    <property type="entry name" value="Hydantoin permease"/>
    <property type="match status" value="1"/>
</dbReference>
<protein>
    <submittedName>
        <fullName evidence="9">Purine-cytosine permease-like protein</fullName>
    </submittedName>
</protein>
<evidence type="ECO:0000256" key="1">
    <source>
        <dbReference type="ARBA" id="ARBA00004141"/>
    </source>
</evidence>
<keyword evidence="4 8" id="KW-0812">Transmembrane</keyword>
<gene>
    <name evidence="9" type="ORF">J2S49_000494</name>
</gene>
<keyword evidence="10" id="KW-1185">Reference proteome</keyword>
<name>A0ABT9NA81_9ACTO</name>
<organism evidence="9 10">
    <name type="scientific">Arcanobacterium wilhelmae</name>
    <dbReference type="NCBI Taxonomy" id="1803177"/>
    <lineage>
        <taxon>Bacteria</taxon>
        <taxon>Bacillati</taxon>
        <taxon>Actinomycetota</taxon>
        <taxon>Actinomycetes</taxon>
        <taxon>Actinomycetales</taxon>
        <taxon>Actinomycetaceae</taxon>
        <taxon>Arcanobacterium</taxon>
    </lineage>
</organism>
<keyword evidence="3 7" id="KW-0813">Transport</keyword>
<comment type="caution">
    <text evidence="9">The sequence shown here is derived from an EMBL/GenBank/DDBJ whole genome shotgun (WGS) entry which is preliminary data.</text>
</comment>
<comment type="similarity">
    <text evidence="2 7">Belongs to the purine-cytosine permease (2.A.39) family.</text>
</comment>
<dbReference type="RefSeq" id="WP_278057801.1">
    <property type="nucleotide sequence ID" value="NZ_CP121247.1"/>
</dbReference>
<evidence type="ECO:0000256" key="4">
    <source>
        <dbReference type="ARBA" id="ARBA00022692"/>
    </source>
</evidence>
<reference evidence="9 10" key="1">
    <citation type="submission" date="2023-07" db="EMBL/GenBank/DDBJ databases">
        <title>Sequencing the genomes of 1000 actinobacteria strains.</title>
        <authorList>
            <person name="Klenk H.-P."/>
        </authorList>
    </citation>
    <scope>NUCLEOTIDE SEQUENCE [LARGE SCALE GENOMIC DNA]</scope>
    <source>
        <strain evidence="9 10">DSM 102162</strain>
    </source>
</reference>
<accession>A0ABT9NA81</accession>
<feature type="transmembrane region" description="Helical" evidence="8">
    <location>
        <begin position="109"/>
        <end position="134"/>
    </location>
</feature>
<dbReference type="EMBL" id="JAUSQW010000001">
    <property type="protein sequence ID" value="MDP9800418.1"/>
    <property type="molecule type" value="Genomic_DNA"/>
</dbReference>
<keyword evidence="6 7" id="KW-0472">Membrane</keyword>
<feature type="transmembrane region" description="Helical" evidence="8">
    <location>
        <begin position="334"/>
        <end position="352"/>
    </location>
</feature>
<dbReference type="PANTHER" id="PTHR31806:SF1">
    <property type="entry name" value="PURINE-CYTOSINE PERMEASE FCY2-RELATED"/>
    <property type="match status" value="1"/>
</dbReference>
<evidence type="ECO:0000313" key="10">
    <source>
        <dbReference type="Proteomes" id="UP001235966"/>
    </source>
</evidence>
<dbReference type="Pfam" id="PF02133">
    <property type="entry name" value="Transp_cyt_pur"/>
    <property type="match status" value="1"/>
</dbReference>
<dbReference type="Proteomes" id="UP001235966">
    <property type="component" value="Unassembled WGS sequence"/>
</dbReference>
<feature type="transmembrane region" description="Helical" evidence="8">
    <location>
        <begin position="177"/>
        <end position="201"/>
    </location>
</feature>
<evidence type="ECO:0000256" key="8">
    <source>
        <dbReference type="SAM" id="Phobius"/>
    </source>
</evidence>
<feature type="transmembrane region" description="Helical" evidence="8">
    <location>
        <begin position="364"/>
        <end position="385"/>
    </location>
</feature>
<feature type="transmembrane region" description="Helical" evidence="8">
    <location>
        <begin position="405"/>
        <end position="429"/>
    </location>
</feature>
<feature type="transmembrane region" description="Helical" evidence="8">
    <location>
        <begin position="213"/>
        <end position="235"/>
    </location>
</feature>
<proteinExistence type="inferred from homology"/>
<evidence type="ECO:0000256" key="2">
    <source>
        <dbReference type="ARBA" id="ARBA00008974"/>
    </source>
</evidence>
<feature type="transmembrane region" description="Helical" evidence="8">
    <location>
        <begin position="247"/>
        <end position="271"/>
    </location>
</feature>
<dbReference type="PIRSF" id="PIRSF002744">
    <property type="entry name" value="Pur-cyt_permease"/>
    <property type="match status" value="1"/>
</dbReference>
<evidence type="ECO:0000256" key="3">
    <source>
        <dbReference type="ARBA" id="ARBA00022448"/>
    </source>
</evidence>
<dbReference type="InterPro" id="IPR001248">
    <property type="entry name" value="Pur-cyt_permease"/>
</dbReference>
<sequence>MSEQTLARTGGIELTGIEIVKEEERTATPRSLFLPWFASNISVFGMSYGAWVLGFGISLTQALVVAAVGVILSFAICGVIALGGKRGSVPTMVMSRAAFGVQGAKVPGIISWLTSIGWETMLAITAVLATATIFQRLGWVGEDHTAISIVAAIVVAALIVLGAVAGYHIIMKMQAVLTWLTGITTIIYVILVFGHIDWAALAAIPNGTVPQMIGAGVMVMTGMGLGWVNIAADWARYQSRDAKGSAIVFWNTFGGSLGPVVLISFGLMLAGSSPELSDAIGNDPVGALASLLPTWFLIPFLLTAILSLLSGAINGIYSSGLTLLTLGIKIPRPLASLIDGVILTLGTIYVVFFSPTFVGPFQSFLITLGVPLAAWAGIMMADIALRRRSYDERALFDSAGRYGAFNWGALVIMAVACVVGWGFVINGFAEDAAWNNWQGYLLWMVGGKESPWAFGNIGVILALIIGFVAYFGVSRARIARQEHLLPDAGAPLAGK</sequence>
<evidence type="ECO:0000313" key="9">
    <source>
        <dbReference type="EMBL" id="MDP9800418.1"/>
    </source>
</evidence>
<keyword evidence="5 8" id="KW-1133">Transmembrane helix</keyword>
<dbReference type="InterPro" id="IPR026030">
    <property type="entry name" value="Pur-cyt_permease_Fcy2/21/22"/>
</dbReference>
<feature type="transmembrane region" description="Helical" evidence="8">
    <location>
        <begin position="452"/>
        <end position="473"/>
    </location>
</feature>
<comment type="subcellular location">
    <subcellularLocation>
        <location evidence="1">Membrane</location>
        <topology evidence="1">Multi-pass membrane protein</topology>
    </subcellularLocation>
</comment>
<evidence type="ECO:0000256" key="6">
    <source>
        <dbReference type="ARBA" id="ARBA00023136"/>
    </source>
</evidence>
<dbReference type="PANTHER" id="PTHR31806">
    <property type="entry name" value="PURINE-CYTOSINE PERMEASE FCY2-RELATED"/>
    <property type="match status" value="1"/>
</dbReference>
<feature type="transmembrane region" description="Helical" evidence="8">
    <location>
        <begin position="33"/>
        <end position="57"/>
    </location>
</feature>
<feature type="transmembrane region" description="Helical" evidence="8">
    <location>
        <begin position="146"/>
        <end position="170"/>
    </location>
</feature>
<feature type="transmembrane region" description="Helical" evidence="8">
    <location>
        <begin position="291"/>
        <end position="313"/>
    </location>
</feature>
<evidence type="ECO:0000256" key="5">
    <source>
        <dbReference type="ARBA" id="ARBA00022989"/>
    </source>
</evidence>